<protein>
    <submittedName>
        <fullName evidence="1">Uncharacterized protein</fullName>
    </submittedName>
</protein>
<dbReference type="Gene3D" id="3.40.50.1110">
    <property type="entry name" value="SGNH hydrolase"/>
    <property type="match status" value="1"/>
</dbReference>
<proteinExistence type="predicted"/>
<evidence type="ECO:0000313" key="1">
    <source>
        <dbReference type="EMBL" id="AZA93030.1"/>
    </source>
</evidence>
<dbReference type="Proteomes" id="UP000278288">
    <property type="component" value="Chromosome"/>
</dbReference>
<dbReference type="EMBL" id="CP033923">
    <property type="protein sequence ID" value="AZA93030.1"/>
    <property type="molecule type" value="Genomic_DNA"/>
</dbReference>
<evidence type="ECO:0000313" key="2">
    <source>
        <dbReference type="Proteomes" id="UP000278288"/>
    </source>
</evidence>
<dbReference type="RefSeq" id="WP_123859716.1">
    <property type="nucleotide sequence ID" value="NZ_CP033923.1"/>
</dbReference>
<dbReference type="SUPFAM" id="SSF52266">
    <property type="entry name" value="SGNH hydrolase"/>
    <property type="match status" value="1"/>
</dbReference>
<sequence length="1286" mass="141566">MRFNILKKVSGSGSAPLRKKFAYIAWLNDIVKFPQPDYRGVVLIDDIQMKENTGMMQIYLTSLTQEYSYESVGDSDSKVFKVKFTGTHPGTEIEALEFAKNFLEEPFIVLIPSCDVGVKVLGTPDAPLVFTSSHKSEKETEKFIFNFEQEIGSENVYQLYTGVITLNKNIEVDMGDFLEQLKGYMKLDGSNLTDAQKENLRTILGVENKNIGNSDLSLSENRGLNLKEFVLNFFSNSGMAKVGINKNKPSHELDVNGNIRSNSIIINGLSSVEETGTIKRIGDEIHFKTTIGWEIVMLRGDYVSDNNGIVSPTTEVPVGGWKKGWYEPSTDSIEPGTNYPNCGNLKSIEGYFTKFYFNGSTWESIKKKIPGNSIASESEFRGKIAGKSMSPDQLFKVVGDFDFDTDKNVVDQIRDAKKKYTNFLYNKSNDSISDIVLDSPSGNFTIDSLGLKINSSGPIGSGVILNKQTNLSERFLELKIKLYSDQKIYVGTKNVENVVGENTAEIDCSAKTLKINPIGSVAGATKVFTMPIISGREYIVRFHKINEITRLEIIDTISTESDYIDAVQLGHFDKYKFGLISGTAPLVISNIKIVSGLNGRAKIAFYGDSITEGNIVGGKTPYYKDRFANLIGDYLGYPYYVSGRSAGTIDGVLVRMQVEIPALLPEYVFVTIGTNGNNTEAKLNQLVDFCQRYGCKVILNRITLNDSSTAAKNALIQSVVDARKLMSVKMDIATSQNNDGVTKDNSLFVDENGTLIHPNKAGNIRMFKRVFVDAPEIFQESSIIPKAPEVPVNDINNIKKALKSFVETKYTLDSKFYINDPSHYTIYDVGYWFGRRLKSNNSAEAKTAPQEYYNIWQNISTTQGAKKISKLILNIIPYANVSTDIIKNANLVGVKNGIVTPLVVGTSETVPTALQRFEISVEEYDTFSIGLYNLDSSPVTLTQTIEFYTGDRTIEDDGVRKAIEANSGGTGGTKPGYIDLIDFGCAGDGITDDTAKINAAIVQLINDGGGFLYGRDRKFKVSSITIPDVQKWCRIGIMGSYAPAFRFGTVGTFDVKTKNGMEIISSLNDTSKGIINVSAGSGFGGFNLVSLDIQKLTVRAYNNPQCHGINATNAAQLNIENVIVDTGVYNVQSSLPTAITAGILTPKLSNGAWTTLKNLVVCGYYTGAYIYEHTFGDYVIFASNKIGIRLYKANHSSLFLRPGFYRNQKDIVVEDTHRFRIAEMAVEMVGAGQYDANNEWQKSVYNLEDIGNKGSGTIHYDVCLGGVGPVDTFTKNGGTGITCTKI</sequence>
<keyword evidence="2" id="KW-1185">Reference proteome</keyword>
<organism evidence="1 2">
    <name type="scientific">Chryseobacterium nakagawai</name>
    <dbReference type="NCBI Taxonomy" id="1241982"/>
    <lineage>
        <taxon>Bacteria</taxon>
        <taxon>Pseudomonadati</taxon>
        <taxon>Bacteroidota</taxon>
        <taxon>Flavobacteriia</taxon>
        <taxon>Flavobacteriales</taxon>
        <taxon>Weeksellaceae</taxon>
        <taxon>Chryseobacterium group</taxon>
        <taxon>Chryseobacterium</taxon>
    </lineage>
</organism>
<dbReference type="InterPro" id="IPR036514">
    <property type="entry name" value="SGNH_hydro_sf"/>
</dbReference>
<gene>
    <name evidence="1" type="ORF">EG343_21715</name>
</gene>
<name>A0AAD0YPN5_CHRNA</name>
<dbReference type="InterPro" id="IPR012334">
    <property type="entry name" value="Pectin_lyas_fold"/>
</dbReference>
<dbReference type="KEGG" id="cnk:EG343_21715"/>
<dbReference type="Gene3D" id="2.160.20.10">
    <property type="entry name" value="Single-stranded right-handed beta-helix, Pectin lyase-like"/>
    <property type="match status" value="1"/>
</dbReference>
<dbReference type="GO" id="GO:0016788">
    <property type="term" value="F:hydrolase activity, acting on ester bonds"/>
    <property type="evidence" value="ECO:0007669"/>
    <property type="project" value="UniProtKB-ARBA"/>
</dbReference>
<accession>A0AAD0YPN5</accession>
<reference evidence="1 2" key="1">
    <citation type="submission" date="2018-11" db="EMBL/GenBank/DDBJ databases">
        <title>Proposal to divide the Flavobacteriaceae and reorganize its genera based on Amino Acid Identity values calculated from whole genome sequences.</title>
        <authorList>
            <person name="Nicholson A.C."/>
            <person name="Gulvik C.A."/>
            <person name="Whitney A.M."/>
            <person name="Humrighouse B.W."/>
            <person name="Bell M."/>
            <person name="Holmes B."/>
            <person name="Steigerwalt A.G."/>
            <person name="Villarma A."/>
            <person name="Sheth M."/>
            <person name="Batra D."/>
            <person name="Pryor J."/>
            <person name="Bernardet J.-F."/>
            <person name="Hugo C."/>
            <person name="Kampfer P."/>
            <person name="Newman J."/>
            <person name="McQuiston J.R."/>
        </authorList>
    </citation>
    <scope>NUCLEOTIDE SEQUENCE [LARGE SCALE GENOMIC DNA]</scope>
    <source>
        <strain evidence="1 2">G0041</strain>
    </source>
</reference>